<dbReference type="SMART" id="SM00228">
    <property type="entry name" value="PDZ"/>
    <property type="match status" value="1"/>
</dbReference>
<dbReference type="Gene3D" id="2.30.42.10">
    <property type="match status" value="1"/>
</dbReference>
<name>A0A514LE79_9BACI</name>
<evidence type="ECO:0000313" key="4">
    <source>
        <dbReference type="Proteomes" id="UP000319756"/>
    </source>
</evidence>
<reference evidence="4" key="1">
    <citation type="submission" date="2019-01" db="EMBL/GenBank/DDBJ databases">
        <title>Genomic analysis of Salicibibacter sp. NKC3-5.</title>
        <authorList>
            <person name="Oh Y.J."/>
        </authorList>
    </citation>
    <scope>NUCLEOTIDE SEQUENCE [LARGE SCALE GENOMIC DNA]</scope>
    <source>
        <strain evidence="4">NKC3-5</strain>
    </source>
</reference>
<dbReference type="EC" id="3.4.21.116" evidence="3"/>
<dbReference type="GO" id="GO:0008236">
    <property type="term" value="F:serine-type peptidase activity"/>
    <property type="evidence" value="ECO:0007669"/>
    <property type="project" value="UniProtKB-KW"/>
</dbReference>
<dbReference type="InterPro" id="IPR009003">
    <property type="entry name" value="Peptidase_S1_PA"/>
</dbReference>
<dbReference type="OrthoDB" id="9765242at2"/>
<evidence type="ECO:0000313" key="3">
    <source>
        <dbReference type="EMBL" id="QDI89875.1"/>
    </source>
</evidence>
<dbReference type="SUPFAM" id="SSF50156">
    <property type="entry name" value="PDZ domain-like"/>
    <property type="match status" value="1"/>
</dbReference>
<dbReference type="Pfam" id="PF05580">
    <property type="entry name" value="Peptidase_S55"/>
    <property type="match status" value="1"/>
</dbReference>
<dbReference type="NCBIfam" id="TIGR02860">
    <property type="entry name" value="spore_IV_B"/>
    <property type="match status" value="1"/>
</dbReference>
<evidence type="ECO:0000259" key="2">
    <source>
        <dbReference type="PROSITE" id="PS51494"/>
    </source>
</evidence>
<keyword evidence="4" id="KW-1185">Reference proteome</keyword>
<dbReference type="KEGG" id="sale:EPH95_00720"/>
<dbReference type="EMBL" id="CP035485">
    <property type="protein sequence ID" value="QDI89875.1"/>
    <property type="molecule type" value="Genomic_DNA"/>
</dbReference>
<dbReference type="Pfam" id="PF17820">
    <property type="entry name" value="PDZ_6"/>
    <property type="match status" value="1"/>
</dbReference>
<evidence type="ECO:0000256" key="1">
    <source>
        <dbReference type="ARBA" id="ARBA00022825"/>
    </source>
</evidence>
<dbReference type="InterPro" id="IPR041489">
    <property type="entry name" value="PDZ_6"/>
</dbReference>
<accession>A0A514LE79</accession>
<keyword evidence="1" id="KW-0645">Protease</keyword>
<dbReference type="PROSITE" id="PS51494">
    <property type="entry name" value="SPOIVB"/>
    <property type="match status" value="1"/>
</dbReference>
<proteinExistence type="predicted"/>
<protein>
    <submittedName>
        <fullName evidence="3">SpoIVB peptidase</fullName>
        <ecNumber evidence="3">3.4.21.116</ecNumber>
    </submittedName>
</protein>
<dbReference type="InterPro" id="IPR008763">
    <property type="entry name" value="Peptidase_S55"/>
</dbReference>
<dbReference type="InterPro" id="IPR001478">
    <property type="entry name" value="PDZ"/>
</dbReference>
<feature type="domain" description="Peptidase S55" evidence="2">
    <location>
        <begin position="172"/>
        <end position="412"/>
    </location>
</feature>
<keyword evidence="3" id="KW-0378">Hydrolase</keyword>
<dbReference type="SUPFAM" id="SSF50494">
    <property type="entry name" value="Trypsin-like serine proteases"/>
    <property type="match status" value="1"/>
</dbReference>
<keyword evidence="1" id="KW-0720">Serine protease</keyword>
<dbReference type="Proteomes" id="UP000319756">
    <property type="component" value="Chromosome"/>
</dbReference>
<dbReference type="InterPro" id="IPR036034">
    <property type="entry name" value="PDZ_sf"/>
</dbReference>
<sequence length="412" mass="44602">MKSDKKRKILGAMLLVAVISLGFLQPVQSWIQLPDQLTMTAGEETSAIESFESKVPALFSVEEKNEDAIQVTAGSTPIKNITKNEEPRIEVTPGGQSVGVRLNAQGVMVVGFHALHTEQGQQSPAEAAGIQKGDIIVKINQHPVEDLMEVTSILRSPDNSNGIQVELIRNGEKIEKTVQPSITASEDSKQLGMYIRDSSAGVGTMTFFDPGTRQYGALGHVIADIDTKRPVTIHEGEITRSSVNSIERGKSGLPGEKQASIVNQQDVLGTITKNNTFGIYGQLNEGHDLENEGREPMPIGYAEEVEEGPAKILTVVENEEVEAFDIEIIRSSPQKHAATKGMVLKVTDDRLLEKTGGIVQGMSGSPIIQNDKIIGAVTHVFVNDATAGYGSHIEWMLDEAEIDTEDVERKAS</sequence>
<dbReference type="InterPro" id="IPR014219">
    <property type="entry name" value="SpoIVB"/>
</dbReference>
<dbReference type="RefSeq" id="WP_142086468.1">
    <property type="nucleotide sequence ID" value="NZ_CP035485.1"/>
</dbReference>
<dbReference type="AlphaFoldDB" id="A0A514LE79"/>
<organism evidence="3 4">
    <name type="scientific">Salicibibacter halophilus</name>
    <dbReference type="NCBI Taxonomy" id="2502791"/>
    <lineage>
        <taxon>Bacteria</taxon>
        <taxon>Bacillati</taxon>
        <taxon>Bacillota</taxon>
        <taxon>Bacilli</taxon>
        <taxon>Bacillales</taxon>
        <taxon>Bacillaceae</taxon>
        <taxon>Salicibibacter</taxon>
    </lineage>
</organism>
<gene>
    <name evidence="3" type="primary">spoIVB</name>
    <name evidence="3" type="ORF">EPH95_00720</name>
</gene>